<keyword evidence="5 7" id="KW-0378">Hydrolase</keyword>
<dbReference type="Gene3D" id="2.30.42.10">
    <property type="match status" value="1"/>
</dbReference>
<dbReference type="Gene3D" id="3.90.226.10">
    <property type="entry name" value="2-enoyl-CoA Hydratase, Chain A, domain 1"/>
    <property type="match status" value="1"/>
</dbReference>
<dbReference type="InterPro" id="IPR036034">
    <property type="entry name" value="PDZ_sf"/>
</dbReference>
<dbReference type="CDD" id="cd07562">
    <property type="entry name" value="Peptidase_S41_TRI"/>
    <property type="match status" value="1"/>
</dbReference>
<evidence type="ECO:0000256" key="5">
    <source>
        <dbReference type="ARBA" id="ARBA00022801"/>
    </source>
</evidence>
<comment type="similarity">
    <text evidence="2 7">Belongs to the peptidase S41B family.</text>
</comment>
<evidence type="ECO:0000256" key="3">
    <source>
        <dbReference type="ARBA" id="ARBA00022490"/>
    </source>
</evidence>
<accession>A0ABP3WBT5</accession>
<dbReference type="Pfam" id="PF26549">
    <property type="entry name" value="Tricorn_N"/>
    <property type="match status" value="1"/>
</dbReference>
<dbReference type="Pfam" id="PF03572">
    <property type="entry name" value="Peptidase_S41"/>
    <property type="match status" value="1"/>
</dbReference>
<dbReference type="EMBL" id="BAAAFA010000001">
    <property type="protein sequence ID" value="GAA0811095.1"/>
    <property type="molecule type" value="Genomic_DNA"/>
</dbReference>
<dbReference type="SMART" id="SM00245">
    <property type="entry name" value="TSPc"/>
    <property type="match status" value="1"/>
</dbReference>
<dbReference type="PIRSF" id="PIRSF036421">
    <property type="entry name" value="Tricorn_protease"/>
    <property type="match status" value="1"/>
</dbReference>
<evidence type="ECO:0000256" key="6">
    <source>
        <dbReference type="ARBA" id="ARBA00022825"/>
    </source>
</evidence>
<evidence type="ECO:0000313" key="12">
    <source>
        <dbReference type="Proteomes" id="UP001500021"/>
    </source>
</evidence>
<dbReference type="PANTHER" id="PTHR43253:SF1">
    <property type="entry name" value="TRICORN PROTEASE HOMOLOG 2-RELATED"/>
    <property type="match status" value="1"/>
</dbReference>
<dbReference type="InterPro" id="IPR012393">
    <property type="entry name" value="Tricorn_protease"/>
</dbReference>
<evidence type="ECO:0000256" key="9">
    <source>
        <dbReference type="SAM" id="SignalP"/>
    </source>
</evidence>
<dbReference type="RefSeq" id="WP_343814166.1">
    <property type="nucleotide sequence ID" value="NZ_BAAAFA010000001.1"/>
</dbReference>
<feature type="compositionally biased region" description="Basic and acidic residues" evidence="8">
    <location>
        <begin position="550"/>
        <end position="567"/>
    </location>
</feature>
<keyword evidence="3 7" id="KW-0963">Cytoplasm</keyword>
<evidence type="ECO:0000313" key="11">
    <source>
        <dbReference type="EMBL" id="GAA0811095.1"/>
    </source>
</evidence>
<sequence>MKKLIGLCCVLLCQFASAQQGYYRSPTLQGDNVVFTAEGDLWHYSLKNSSAKRLTTHPAEEKQARISADGQWLAFTANYEGSTEVYVIALAGGVAKRVTFENSNVRLQGWHSDGSILYATNSRVGPTGNWTLKTVNPETFQTSFIPLADAIEGSIDEKNNTLFFTQFGLQVSSDNAKIYRGGAQGELWRFQLEGNKEAKLLTSKHHGDVRQPMYFDNNVYFISDASGADNIWQMNTRGEKLKQVTHFKDWPVRSAGLDENRIIFQQGADLKILDLASKDVTTLDIQLSSDLPNLREKWVNKPLKHLTSATISSLPKVTITARGKVAIASTDKSRLIEVFTPPTSRTRNAILSHDGQWVYAINDSSGELEIWQFAADGSDNAKQLTNDGNIFRWNMHLSPDGKKIAHDDKAGNLWLLDIDSGENKKLLENNDGLSPFQDVVWSSDSHYLALTRSKQKDQRSRIELFSIADNKGKLLTTDKYNAYSPAFSPDGQWLYFLSDRHFNATPSSPWGDRVMGAVFDRRSQIFAYPLTANAQFPFQPNNELLAAQARSDKEAKEQAKADSKSKDSSVTTVQEQLSWELLGETLWQVPVPSGNFNKLSVTDKHLYLLDRATGAGNSPSLHAIEIKTDAKLKSLVKGIADYQLTADNKQVFVRKAKSNQMLIVDANGNFPAKTAGLTVDTASWQLLINPQQEWQQIFHDAWLMHRDFLYDANMRGLDWQAVKAKYEPLLNRLTDRHELNDIFKQMMGELNALHSQVRGGDYAKDNSAAKTATLGAALKQTAAGVIVEHIYQTDSELPLMNSPLNQPGVDVNNNDLIESINGRKVTNIAQVNAALRNQTGKQVLLALIRGDNVHKTVVVPVSTRKDYQLRYQDWVNYNQTKVSANNTNIGYLHLHAMGGNDIASFAREFYHQINKEGLIIDVRRNRGGNIDSWIIEKLLRRVWMFWQSPIGEPSTNMQQTFRGHLVVLADQMTYSDGETFTAGIIANKLAPVIGKQTAGAGVWLRGANQQSDGGMARVAEFPVYAMDGRWIVEGHGVKPTIEVDNLPHETFNGKDAQLEAALKYLNKKLNKQPIRKMQPKAFPPVDQPADDIVK</sequence>
<gene>
    <name evidence="11" type="ORF">GCM10009111_03080</name>
</gene>
<dbReference type="SUPFAM" id="SSF50156">
    <property type="entry name" value="PDZ domain-like"/>
    <property type="match status" value="1"/>
</dbReference>
<feature type="region of interest" description="Disordered" evidence="8">
    <location>
        <begin position="549"/>
        <end position="569"/>
    </location>
</feature>
<dbReference type="SUPFAM" id="SSF69304">
    <property type="entry name" value="Tricorn protease N-terminal domain"/>
    <property type="match status" value="1"/>
</dbReference>
<dbReference type="InterPro" id="IPR029414">
    <property type="entry name" value="Tricorn_PDZ"/>
</dbReference>
<protein>
    <recommendedName>
        <fullName evidence="7">Tricorn protease homolog</fullName>
        <ecNumber evidence="7">3.4.21.-</ecNumber>
    </recommendedName>
</protein>
<feature type="domain" description="Tail specific protease" evidence="10">
    <location>
        <begin position="840"/>
        <end position="1044"/>
    </location>
</feature>
<evidence type="ECO:0000256" key="2">
    <source>
        <dbReference type="ARBA" id="ARBA00008524"/>
    </source>
</evidence>
<evidence type="ECO:0000259" key="10">
    <source>
        <dbReference type="SMART" id="SM00245"/>
    </source>
</evidence>
<keyword evidence="12" id="KW-1185">Reference proteome</keyword>
<organism evidence="11 12">
    <name type="scientific">Colwellia asteriadis</name>
    <dbReference type="NCBI Taxonomy" id="517723"/>
    <lineage>
        <taxon>Bacteria</taxon>
        <taxon>Pseudomonadati</taxon>
        <taxon>Pseudomonadota</taxon>
        <taxon>Gammaproteobacteria</taxon>
        <taxon>Alteromonadales</taxon>
        <taxon>Colwelliaceae</taxon>
        <taxon>Colwellia</taxon>
    </lineage>
</organism>
<dbReference type="Gene3D" id="2.120.10.60">
    <property type="entry name" value="Tricorn protease N-terminal domain"/>
    <property type="match status" value="1"/>
</dbReference>
<keyword evidence="6 7" id="KW-0720">Serine protease</keyword>
<evidence type="ECO:0000256" key="8">
    <source>
        <dbReference type="SAM" id="MobiDB-lite"/>
    </source>
</evidence>
<evidence type="ECO:0000256" key="7">
    <source>
        <dbReference type="PIRNR" id="PIRNR036421"/>
    </source>
</evidence>
<dbReference type="InterPro" id="IPR005151">
    <property type="entry name" value="Tail-specific_protease"/>
</dbReference>
<dbReference type="SUPFAM" id="SSF52096">
    <property type="entry name" value="ClpP/crotonase"/>
    <property type="match status" value="1"/>
</dbReference>
<reference evidence="12" key="1">
    <citation type="journal article" date="2019" name="Int. J. Syst. Evol. Microbiol.">
        <title>The Global Catalogue of Microorganisms (GCM) 10K type strain sequencing project: providing services to taxonomists for standard genome sequencing and annotation.</title>
        <authorList>
            <consortium name="The Broad Institute Genomics Platform"/>
            <consortium name="The Broad Institute Genome Sequencing Center for Infectious Disease"/>
            <person name="Wu L."/>
            <person name="Ma J."/>
        </authorList>
    </citation>
    <scope>NUCLEOTIDE SEQUENCE [LARGE SCALE GENOMIC DNA]</scope>
    <source>
        <strain evidence="12">JCM 15608</strain>
    </source>
</reference>
<dbReference type="Pfam" id="PF26550">
    <property type="entry name" value="Tricorn_2nd"/>
    <property type="match status" value="1"/>
</dbReference>
<dbReference type="Proteomes" id="UP001500021">
    <property type="component" value="Unassembled WGS sequence"/>
</dbReference>
<dbReference type="SUPFAM" id="SSF82171">
    <property type="entry name" value="DPP6 N-terminal domain-like"/>
    <property type="match status" value="1"/>
</dbReference>
<dbReference type="EC" id="3.4.21.-" evidence="7"/>
<comment type="caution">
    <text evidence="11">The sequence shown here is derived from an EMBL/GenBank/DDBJ whole genome shotgun (WGS) entry which is preliminary data.</text>
</comment>
<dbReference type="Gene3D" id="3.30.750.44">
    <property type="match status" value="1"/>
</dbReference>
<keyword evidence="4 7" id="KW-0645">Protease</keyword>
<proteinExistence type="inferred from homology"/>
<evidence type="ECO:0000256" key="1">
    <source>
        <dbReference type="ARBA" id="ARBA00004496"/>
    </source>
</evidence>
<keyword evidence="9" id="KW-0732">Signal</keyword>
<dbReference type="InterPro" id="IPR028204">
    <property type="entry name" value="Tricorn_C1"/>
</dbReference>
<comment type="function">
    <text evidence="7">Degrades oligopeptides.</text>
</comment>
<evidence type="ECO:0000256" key="4">
    <source>
        <dbReference type="ARBA" id="ARBA00022670"/>
    </source>
</evidence>
<dbReference type="InterPro" id="IPR029045">
    <property type="entry name" value="ClpP/crotonase-like_dom_sf"/>
</dbReference>
<dbReference type="Pfam" id="PF14684">
    <property type="entry name" value="Tricorn_C1"/>
    <property type="match status" value="1"/>
</dbReference>
<feature type="chain" id="PRO_5047082998" description="Tricorn protease homolog" evidence="9">
    <location>
        <begin position="19"/>
        <end position="1094"/>
    </location>
</feature>
<dbReference type="InterPro" id="IPR015943">
    <property type="entry name" value="WD40/YVTN_repeat-like_dom_sf"/>
</dbReference>
<dbReference type="PANTHER" id="PTHR43253">
    <property type="entry name" value="TRICORN PROTEASE HOMOLOG 2-RELATED"/>
    <property type="match status" value="1"/>
</dbReference>
<dbReference type="Pfam" id="PF14685">
    <property type="entry name" value="PDZ_Tricorn"/>
    <property type="match status" value="1"/>
</dbReference>
<dbReference type="Gene3D" id="2.130.10.10">
    <property type="entry name" value="YVTN repeat-like/Quinoprotein amine dehydrogenase"/>
    <property type="match status" value="1"/>
</dbReference>
<feature type="signal peptide" evidence="9">
    <location>
        <begin position="1"/>
        <end position="18"/>
    </location>
</feature>
<name>A0ABP3WBT5_9GAMM</name>
<dbReference type="SUPFAM" id="SSF63825">
    <property type="entry name" value="YWTD domain"/>
    <property type="match status" value="1"/>
</dbReference>
<comment type="subcellular location">
    <subcellularLocation>
        <location evidence="1 7">Cytoplasm</location>
    </subcellularLocation>
</comment>